<feature type="compositionally biased region" description="Basic and acidic residues" evidence="1">
    <location>
        <begin position="213"/>
        <end position="226"/>
    </location>
</feature>
<organism evidence="4 5">
    <name type="scientific">Gordonia mangrovi</name>
    <dbReference type="NCBI Taxonomy" id="2665643"/>
    <lineage>
        <taxon>Bacteria</taxon>
        <taxon>Bacillati</taxon>
        <taxon>Actinomycetota</taxon>
        <taxon>Actinomycetes</taxon>
        <taxon>Mycobacteriales</taxon>
        <taxon>Gordoniaceae</taxon>
        <taxon>Gordonia</taxon>
    </lineage>
</organism>
<accession>A0A6L7GM60</accession>
<reference evidence="4 5" key="1">
    <citation type="submission" date="2019-11" db="EMBL/GenBank/DDBJ databases">
        <title>Gordonia sp. nov., a novel actinobacterium isolated from mangrove soil in Hainan.</title>
        <authorList>
            <person name="Huang X."/>
            <person name="Xie Y."/>
            <person name="Chu X."/>
            <person name="Xiao K."/>
        </authorList>
    </citation>
    <scope>NUCLEOTIDE SEQUENCE [LARGE SCALE GENOMIC DNA]</scope>
    <source>
        <strain evidence="4 5">HNM0687</strain>
    </source>
</reference>
<comment type="caution">
    <text evidence="4">The sequence shown here is derived from an EMBL/GenBank/DDBJ whole genome shotgun (WGS) entry which is preliminary data.</text>
</comment>
<dbReference type="GO" id="GO:0005886">
    <property type="term" value="C:plasma membrane"/>
    <property type="evidence" value="ECO:0007669"/>
    <property type="project" value="TreeGrafter"/>
</dbReference>
<keyword evidence="2" id="KW-0812">Transmembrane</keyword>
<proteinExistence type="predicted"/>
<name>A0A6L7GM60_9ACTN</name>
<evidence type="ECO:0000313" key="4">
    <source>
        <dbReference type="EMBL" id="MXP20291.1"/>
    </source>
</evidence>
<keyword evidence="2" id="KW-1133">Transmembrane helix</keyword>
<dbReference type="Proteomes" id="UP000475545">
    <property type="component" value="Unassembled WGS sequence"/>
</dbReference>
<feature type="compositionally biased region" description="Basic and acidic residues" evidence="1">
    <location>
        <begin position="240"/>
        <end position="253"/>
    </location>
</feature>
<dbReference type="RefSeq" id="WP_160900449.1">
    <property type="nucleotide sequence ID" value="NZ_CP102850.1"/>
</dbReference>
<evidence type="ECO:0000256" key="2">
    <source>
        <dbReference type="SAM" id="Phobius"/>
    </source>
</evidence>
<keyword evidence="5" id="KW-1185">Reference proteome</keyword>
<feature type="region of interest" description="Disordered" evidence="1">
    <location>
        <begin position="213"/>
        <end position="253"/>
    </location>
</feature>
<feature type="chain" id="PRO_5038710105" description="Capsular polysaccharide biosynthesis protein" evidence="3">
    <location>
        <begin position="33"/>
        <end position="253"/>
    </location>
</feature>
<evidence type="ECO:0008006" key="6">
    <source>
        <dbReference type="Google" id="ProtNLM"/>
    </source>
</evidence>
<dbReference type="EMBL" id="WMBR01000001">
    <property type="protein sequence ID" value="MXP20291.1"/>
    <property type="molecule type" value="Genomic_DNA"/>
</dbReference>
<dbReference type="PANTHER" id="PTHR32309">
    <property type="entry name" value="TYROSINE-PROTEIN KINASE"/>
    <property type="match status" value="1"/>
</dbReference>
<feature type="signal peptide" evidence="3">
    <location>
        <begin position="1"/>
        <end position="32"/>
    </location>
</feature>
<dbReference type="AlphaFoldDB" id="A0A6L7GM60"/>
<feature type="transmembrane region" description="Helical" evidence="2">
    <location>
        <begin position="180"/>
        <end position="198"/>
    </location>
</feature>
<evidence type="ECO:0000256" key="1">
    <source>
        <dbReference type="SAM" id="MobiDB-lite"/>
    </source>
</evidence>
<dbReference type="GO" id="GO:0004713">
    <property type="term" value="F:protein tyrosine kinase activity"/>
    <property type="evidence" value="ECO:0007669"/>
    <property type="project" value="TreeGrafter"/>
</dbReference>
<evidence type="ECO:0000313" key="5">
    <source>
        <dbReference type="Proteomes" id="UP000475545"/>
    </source>
</evidence>
<gene>
    <name evidence="4" type="ORF">GIY30_02815</name>
</gene>
<dbReference type="PANTHER" id="PTHR32309:SF13">
    <property type="entry name" value="FERRIC ENTEROBACTIN TRANSPORT PROTEIN FEPE"/>
    <property type="match status" value="1"/>
</dbReference>
<protein>
    <recommendedName>
        <fullName evidence="6">Capsular polysaccharide biosynthesis protein</fullName>
    </recommendedName>
</protein>
<keyword evidence="3" id="KW-0732">Signal</keyword>
<evidence type="ECO:0000256" key="3">
    <source>
        <dbReference type="SAM" id="SignalP"/>
    </source>
</evidence>
<dbReference type="InterPro" id="IPR050445">
    <property type="entry name" value="Bact_polysacc_biosynth/exp"/>
</dbReference>
<sequence length="253" mass="27233">MNRGDLHRTLRTSSLKWIVAVAVCLLCVGAAAVGNATATREYTAVCALYVSPATSGTPGETYQGSLMAQDRVMSYRDLALSDRVSEKSIASLGLDMSVPELQSRISVETQPQSVAMDVSVTGTSAAEAVRMSREVCQQLVEAARWGDSPDDGGGPIVALRILQEPLTPETPSSPRTGRNLGIGLLAGLLLAAAVVVGWDRAERGFRDRGALPDTDEKIRGGRHFEVPDWPTEELNVDSWRSGDRPQDREESRP</sequence>
<keyword evidence="2" id="KW-0472">Membrane</keyword>